<dbReference type="InterPro" id="IPR013283">
    <property type="entry name" value="RLI1"/>
</dbReference>
<keyword evidence="3" id="KW-1185">Reference proteome</keyword>
<dbReference type="InterPro" id="IPR003439">
    <property type="entry name" value="ABC_transporter-like_ATP-bd"/>
</dbReference>
<dbReference type="InterPro" id="IPR007209">
    <property type="entry name" value="RNaseL-inhib-like_metal-bd_dom"/>
</dbReference>
<dbReference type="Gene3D" id="3.40.50.300">
    <property type="entry name" value="P-loop containing nucleotide triphosphate hydrolases"/>
    <property type="match status" value="1"/>
</dbReference>
<feature type="domain" description="4Fe-4S ferredoxin-type" evidence="1">
    <location>
        <begin position="45"/>
        <end position="74"/>
    </location>
</feature>
<dbReference type="SUPFAM" id="SSF52540">
    <property type="entry name" value="P-loop containing nucleoside triphosphate hydrolases"/>
    <property type="match status" value="1"/>
</dbReference>
<dbReference type="Pfam" id="PF04068">
    <property type="entry name" value="Fer4_RLI"/>
    <property type="match status" value="1"/>
</dbReference>
<dbReference type="PANTHER" id="PTHR19248">
    <property type="entry name" value="ATP-BINDING TRANSPORT PROTEIN-RELATED"/>
    <property type="match status" value="1"/>
</dbReference>
<organism evidence="2 3">
    <name type="scientific">Dibothriocephalus latus</name>
    <name type="common">Fish tapeworm</name>
    <name type="synonym">Diphyllobothrium latum</name>
    <dbReference type="NCBI Taxonomy" id="60516"/>
    <lineage>
        <taxon>Eukaryota</taxon>
        <taxon>Metazoa</taxon>
        <taxon>Spiralia</taxon>
        <taxon>Lophotrochozoa</taxon>
        <taxon>Platyhelminthes</taxon>
        <taxon>Cestoda</taxon>
        <taxon>Eucestoda</taxon>
        <taxon>Diphyllobothriidea</taxon>
        <taxon>Diphyllobothriidae</taxon>
        <taxon>Dibothriocephalus</taxon>
    </lineage>
</organism>
<sequence>MSQSQTQNTLTRIAIVNQDKCKPKKCRQQCQKSCSACIEVTPSDKIAFISVEFYIGCGICLRKCPFQAINIINLPGNWETQVTHHCGSNSFKLHRLPIPRPGQVLGIVGTNGIGNATALKVLARFQNYFTEILEDNLKAFIKPPYVDQIPKAIWGARKDDHGRRENLNFKTLVNRDVIELSRGELQRFAVAMVCIQKADIYMFEEPSSYLDFKKRLKMYAFE</sequence>
<evidence type="ECO:0000313" key="3">
    <source>
        <dbReference type="Proteomes" id="UP000281553"/>
    </source>
</evidence>
<reference evidence="2 3" key="1">
    <citation type="submission" date="2018-11" db="EMBL/GenBank/DDBJ databases">
        <authorList>
            <consortium name="Pathogen Informatics"/>
        </authorList>
    </citation>
    <scope>NUCLEOTIDE SEQUENCE [LARGE SCALE GENOMIC DNA]</scope>
</reference>
<dbReference type="InterPro" id="IPR017896">
    <property type="entry name" value="4Fe4S_Fe-S-bd"/>
</dbReference>
<dbReference type="InterPro" id="IPR027417">
    <property type="entry name" value="P-loop_NTPase"/>
</dbReference>
<proteinExistence type="predicted"/>
<dbReference type="GO" id="GO:0016887">
    <property type="term" value="F:ATP hydrolysis activity"/>
    <property type="evidence" value="ECO:0007669"/>
    <property type="project" value="InterPro"/>
</dbReference>
<dbReference type="OrthoDB" id="6593433at2759"/>
<dbReference type="Proteomes" id="UP000281553">
    <property type="component" value="Unassembled WGS sequence"/>
</dbReference>
<dbReference type="EMBL" id="UYRU01096825">
    <property type="protein sequence ID" value="VDN39847.1"/>
    <property type="molecule type" value="Genomic_DNA"/>
</dbReference>
<dbReference type="AlphaFoldDB" id="A0A3P7P2Q0"/>
<dbReference type="GO" id="GO:0005524">
    <property type="term" value="F:ATP binding"/>
    <property type="evidence" value="ECO:0007669"/>
    <property type="project" value="InterPro"/>
</dbReference>
<accession>A0A3P7P2Q0</accession>
<gene>
    <name evidence="2" type="ORF">DILT_LOCUS18029</name>
</gene>
<dbReference type="PROSITE" id="PS51379">
    <property type="entry name" value="4FE4S_FER_2"/>
    <property type="match status" value="1"/>
</dbReference>
<protein>
    <recommendedName>
        <fullName evidence="1">4Fe-4S ferredoxin-type domain-containing protein</fullName>
    </recommendedName>
</protein>
<evidence type="ECO:0000259" key="1">
    <source>
        <dbReference type="PROSITE" id="PS51379"/>
    </source>
</evidence>
<dbReference type="SUPFAM" id="SSF54862">
    <property type="entry name" value="4Fe-4S ferredoxins"/>
    <property type="match status" value="1"/>
</dbReference>
<dbReference type="Pfam" id="PF00005">
    <property type="entry name" value="ABC_tran"/>
    <property type="match status" value="1"/>
</dbReference>
<evidence type="ECO:0000313" key="2">
    <source>
        <dbReference type="EMBL" id="VDN39847.1"/>
    </source>
</evidence>
<name>A0A3P7P2Q0_DIBLA</name>
<dbReference type="PRINTS" id="PR01868">
    <property type="entry name" value="ABCEFAMILY"/>
</dbReference>